<keyword evidence="2" id="KW-1185">Reference proteome</keyword>
<accession>A0ABQ5P3S9</accession>
<protein>
    <recommendedName>
        <fullName evidence="3">Secreted protein</fullName>
    </recommendedName>
</protein>
<reference evidence="1 2" key="1">
    <citation type="submission" date="2022-10" db="EMBL/GenBank/DDBJ databases">
        <title>Draft genome sequence of Streptomyces sp. YSPA8.</title>
        <authorList>
            <person name="Moriuchi R."/>
            <person name="Dohra H."/>
            <person name="Yamamura H."/>
            <person name="Kodani S."/>
        </authorList>
    </citation>
    <scope>NUCLEOTIDE SEQUENCE [LARGE SCALE GENOMIC DNA]</scope>
    <source>
        <strain evidence="1 2">YSPA8</strain>
    </source>
</reference>
<dbReference type="EMBL" id="BSBI01000010">
    <property type="protein sequence ID" value="GLF97145.1"/>
    <property type="molecule type" value="Genomic_DNA"/>
</dbReference>
<dbReference type="RefSeq" id="WP_323449161.1">
    <property type="nucleotide sequence ID" value="NZ_BSBI01000010.1"/>
</dbReference>
<organism evidence="1 2">
    <name type="scientific">Streptomyces yaizuensis</name>
    <dbReference type="NCBI Taxonomy" id="2989713"/>
    <lineage>
        <taxon>Bacteria</taxon>
        <taxon>Bacillati</taxon>
        <taxon>Actinomycetota</taxon>
        <taxon>Actinomycetes</taxon>
        <taxon>Kitasatosporales</taxon>
        <taxon>Streptomycetaceae</taxon>
        <taxon>Streptomyces</taxon>
    </lineage>
</organism>
<dbReference type="Proteomes" id="UP001291653">
    <property type="component" value="Unassembled WGS sequence"/>
</dbReference>
<sequence>MVAGSAKRLREAEEIVDELRKALAVMGVTLPSLRVDPVSLATDARHPLIDLGRCNLDTAARLAAALRHGHG</sequence>
<gene>
    <name evidence="1" type="ORF">SYYSPA8_22630</name>
</gene>
<comment type="caution">
    <text evidence="1">The sequence shown here is derived from an EMBL/GenBank/DDBJ whole genome shotgun (WGS) entry which is preliminary data.</text>
</comment>
<evidence type="ECO:0000313" key="2">
    <source>
        <dbReference type="Proteomes" id="UP001291653"/>
    </source>
</evidence>
<proteinExistence type="predicted"/>
<name>A0ABQ5P3S9_9ACTN</name>
<evidence type="ECO:0008006" key="3">
    <source>
        <dbReference type="Google" id="ProtNLM"/>
    </source>
</evidence>
<evidence type="ECO:0000313" key="1">
    <source>
        <dbReference type="EMBL" id="GLF97145.1"/>
    </source>
</evidence>